<feature type="region of interest" description="Disordered" evidence="3">
    <location>
        <begin position="125"/>
        <end position="184"/>
    </location>
</feature>
<feature type="compositionally biased region" description="Acidic residues" evidence="3">
    <location>
        <begin position="130"/>
        <end position="150"/>
    </location>
</feature>
<feature type="compositionally biased region" description="Basic and acidic residues" evidence="3">
    <location>
        <begin position="160"/>
        <end position="171"/>
    </location>
</feature>
<dbReference type="STRING" id="1754192.A0A1Y1WZV3"/>
<evidence type="ECO:0000256" key="3">
    <source>
        <dbReference type="SAM" id="MobiDB-lite"/>
    </source>
</evidence>
<dbReference type="Pfam" id="PF10273">
    <property type="entry name" value="WGG"/>
    <property type="match status" value="1"/>
</dbReference>
<comment type="caution">
    <text evidence="4">The sequence shown here is derived from an EMBL/GenBank/DDBJ whole genome shotgun (WGS) entry which is preliminary data.</text>
</comment>
<dbReference type="EMBL" id="MCFG01000188">
    <property type="protein sequence ID" value="ORX79080.1"/>
    <property type="molecule type" value="Genomic_DNA"/>
</dbReference>
<reference evidence="4 5" key="2">
    <citation type="submission" date="2016-08" db="EMBL/GenBank/DDBJ databases">
        <title>Pervasive Adenine N6-methylation of Active Genes in Fungi.</title>
        <authorList>
            <consortium name="DOE Joint Genome Institute"/>
            <person name="Mondo S.J."/>
            <person name="Dannebaum R.O."/>
            <person name="Kuo R.C."/>
            <person name="Labutti K."/>
            <person name="Haridas S."/>
            <person name="Kuo A."/>
            <person name="Salamov A."/>
            <person name="Ahrendt S.R."/>
            <person name="Lipzen A."/>
            <person name="Sullivan W."/>
            <person name="Andreopoulos W.B."/>
            <person name="Clum A."/>
            <person name="Lindquist E."/>
            <person name="Daum C."/>
            <person name="Ramamoorthy G.K."/>
            <person name="Gryganskyi A."/>
            <person name="Culley D."/>
            <person name="Magnuson J.K."/>
            <person name="James T.Y."/>
            <person name="O'Malley M.A."/>
            <person name="Stajich J.E."/>
            <person name="Spatafora J.W."/>
            <person name="Visel A."/>
            <person name="Grigoriev I.V."/>
        </authorList>
    </citation>
    <scope>NUCLEOTIDE SEQUENCE [LARGE SCALE GENOMIC DNA]</scope>
    <source>
        <strain evidence="4 5">S4</strain>
    </source>
</reference>
<reference evidence="4 5" key="1">
    <citation type="submission" date="2016-08" db="EMBL/GenBank/DDBJ databases">
        <title>A Parts List for Fungal Cellulosomes Revealed by Comparative Genomics.</title>
        <authorList>
            <consortium name="DOE Joint Genome Institute"/>
            <person name="Haitjema C.H."/>
            <person name="Gilmore S.P."/>
            <person name="Henske J.K."/>
            <person name="Solomon K.V."/>
            <person name="De Groot R."/>
            <person name="Kuo A."/>
            <person name="Mondo S.J."/>
            <person name="Salamov A.A."/>
            <person name="Labutti K."/>
            <person name="Zhao Z."/>
            <person name="Chiniquy J."/>
            <person name="Barry K."/>
            <person name="Brewer H.M."/>
            <person name="Purvine S.O."/>
            <person name="Wright A.T."/>
            <person name="Boxma B."/>
            <person name="Van Alen T."/>
            <person name="Hackstein J.H."/>
            <person name="Baker S.E."/>
            <person name="Grigoriev I.V."/>
            <person name="O'Malley M.A."/>
        </authorList>
    </citation>
    <scope>NUCLEOTIDE SEQUENCE [LARGE SCALE GENOMIC DNA]</scope>
    <source>
        <strain evidence="4 5">S4</strain>
    </source>
</reference>
<dbReference type="AlphaFoldDB" id="A0A1Y1WZV3"/>
<gene>
    <name evidence="4" type="ORF">BCR32DRAFT_328285</name>
</gene>
<dbReference type="InterPro" id="IPR019398">
    <property type="entry name" value="Pre-rRNA_process_TSR2"/>
</dbReference>
<accession>A0A1Y1WZV3</accession>
<sequence>MAVANVNNQEIFEKIVELIFSNWTALQLAVDHSLAGLKTQEFYQNLYEEVLNIFSVYKDQVEVSDLNENFLDFFSEVFNMDVEDDSPRQVGMLLVEAYKKTFIEGTGMEVYNNLLAKGKSNANKLSQVQGDDDSDDDNDFDNDDSMDTDEATTSQPQPSHQREPRSKKIIDEDGWETVTSRRRR</sequence>
<organism evidence="4 5">
    <name type="scientific">Anaeromyces robustus</name>
    <dbReference type="NCBI Taxonomy" id="1754192"/>
    <lineage>
        <taxon>Eukaryota</taxon>
        <taxon>Fungi</taxon>
        <taxon>Fungi incertae sedis</taxon>
        <taxon>Chytridiomycota</taxon>
        <taxon>Chytridiomycota incertae sedis</taxon>
        <taxon>Neocallimastigomycetes</taxon>
        <taxon>Neocallimastigales</taxon>
        <taxon>Neocallimastigaceae</taxon>
        <taxon>Anaeromyces</taxon>
    </lineage>
</organism>
<evidence type="ECO:0000256" key="1">
    <source>
        <dbReference type="ARBA" id="ARBA00006524"/>
    </source>
</evidence>
<proteinExistence type="inferred from homology"/>
<keyword evidence="5" id="KW-1185">Reference proteome</keyword>
<evidence type="ECO:0000313" key="5">
    <source>
        <dbReference type="Proteomes" id="UP000193944"/>
    </source>
</evidence>
<protein>
    <recommendedName>
        <fullName evidence="6">Pre-rRNA-processing protein TSR2</fullName>
    </recommendedName>
</protein>
<comment type="similarity">
    <text evidence="1">Belongs to the TSR2 family.</text>
</comment>
<name>A0A1Y1WZV3_9FUNG</name>
<keyword evidence="2" id="KW-0698">rRNA processing</keyword>
<evidence type="ECO:0008006" key="6">
    <source>
        <dbReference type="Google" id="ProtNLM"/>
    </source>
</evidence>
<evidence type="ECO:0000256" key="2">
    <source>
        <dbReference type="ARBA" id="ARBA00022552"/>
    </source>
</evidence>
<evidence type="ECO:0000313" key="4">
    <source>
        <dbReference type="EMBL" id="ORX79080.1"/>
    </source>
</evidence>
<dbReference type="PANTHER" id="PTHR21250">
    <property type="entry name" value="PRE-RRNA-PROCESSING PROTEIN TSR2 HOMOLOG"/>
    <property type="match status" value="1"/>
</dbReference>
<dbReference type="OrthoDB" id="263560at2759"/>
<dbReference type="Proteomes" id="UP000193944">
    <property type="component" value="Unassembled WGS sequence"/>
</dbReference>
<dbReference type="GO" id="GO:0006364">
    <property type="term" value="P:rRNA processing"/>
    <property type="evidence" value="ECO:0007669"/>
    <property type="project" value="UniProtKB-KW"/>
</dbReference>